<accession>A0AA38NWT8</accession>
<reference evidence="2" key="1">
    <citation type="submission" date="2022-08" db="EMBL/GenBank/DDBJ databases">
        <authorList>
            <consortium name="DOE Joint Genome Institute"/>
            <person name="Min B."/>
            <person name="Riley R."/>
            <person name="Sierra-Patev S."/>
            <person name="Naranjo-Ortiz M."/>
            <person name="Looney B."/>
            <person name="Konkel Z."/>
            <person name="Slot J.C."/>
            <person name="Sakamoto Y."/>
            <person name="Steenwyk J.L."/>
            <person name="Rokas A."/>
            <person name="Carro J."/>
            <person name="Camarero S."/>
            <person name="Ferreira P."/>
            <person name="Molpeceres G."/>
            <person name="Ruiz-Duenas F.J."/>
            <person name="Serrano A."/>
            <person name="Henrissat B."/>
            <person name="Drula E."/>
            <person name="Hughes K.W."/>
            <person name="Mata J.L."/>
            <person name="Ishikawa N.K."/>
            <person name="Vargas-Isla R."/>
            <person name="Ushijima S."/>
            <person name="Smith C.A."/>
            <person name="Ahrendt S."/>
            <person name="Andreopoulos W."/>
            <person name="He G."/>
            <person name="Labutti K."/>
            <person name="Lipzen A."/>
            <person name="Ng V."/>
            <person name="Sandor L."/>
            <person name="Barry K."/>
            <person name="Martinez A.T."/>
            <person name="Xiao Y."/>
            <person name="Gibbons J.G."/>
            <person name="Terashima K."/>
            <person name="Hibbett D.S."/>
            <person name="Grigoriev I.V."/>
        </authorList>
    </citation>
    <scope>NUCLEOTIDE SEQUENCE</scope>
    <source>
        <strain evidence="2">TFB9207</strain>
    </source>
</reference>
<gene>
    <name evidence="2" type="ORF">F5878DRAFT_647080</name>
</gene>
<dbReference type="EMBL" id="MU807087">
    <property type="protein sequence ID" value="KAJ3832088.1"/>
    <property type="molecule type" value="Genomic_DNA"/>
</dbReference>
<dbReference type="AlphaFoldDB" id="A0AA38NWT8"/>
<feature type="compositionally biased region" description="Polar residues" evidence="1">
    <location>
        <begin position="331"/>
        <end position="342"/>
    </location>
</feature>
<dbReference type="Proteomes" id="UP001163846">
    <property type="component" value="Unassembled WGS sequence"/>
</dbReference>
<proteinExistence type="predicted"/>
<evidence type="ECO:0000313" key="2">
    <source>
        <dbReference type="EMBL" id="KAJ3832088.1"/>
    </source>
</evidence>
<evidence type="ECO:0000256" key="1">
    <source>
        <dbReference type="SAM" id="MobiDB-lite"/>
    </source>
</evidence>
<name>A0AA38NWT8_9AGAR</name>
<feature type="region of interest" description="Disordered" evidence="1">
    <location>
        <begin position="192"/>
        <end position="215"/>
    </location>
</feature>
<feature type="compositionally biased region" description="Polar residues" evidence="1">
    <location>
        <begin position="288"/>
        <end position="307"/>
    </location>
</feature>
<feature type="compositionally biased region" description="Polar residues" evidence="1">
    <location>
        <begin position="196"/>
        <end position="212"/>
    </location>
</feature>
<keyword evidence="3" id="KW-1185">Reference proteome</keyword>
<protein>
    <submittedName>
        <fullName evidence="2">Uncharacterized protein</fullName>
    </submittedName>
</protein>
<sequence length="431" mass="46897">MSFSSYTLMDWDGGQGLFQAKSSTSPGVLSRNWSRPLEQRHENVASSEKDSIQFVHASSQKVGGTEAEAESGTIAASKTTSCSIFASYQESSSLCSPSLALDSASLFGDSPSPEPPMKSLPPLHPQLQQPTKKLREIQKEKFGLNSYEGTGIFLSHVFVPPLPRDSTFAHYLKPHPGALSCITRSSTPSILFEGSPTPSSSRTYSESNSISKPRSKYHTLLPSVSTHVQPRPSLSSSSKALAKYTSLEDTLNASTTHNVVDDYFETDIRSPLPTIPRKKKKREILDSVQPTSSKNPGSSPHRTTVPPQASVLILPKPVAPKQKPEAKRSSPPRTTVPPQDSISTLLMPIALKQKPATKSAPKKYTPGDILSTSTDDGCIMLFVGTHGDFARTGWTTNERKTYSNSATSPKSLHRKPLIRKCLRSSIRTHVI</sequence>
<evidence type="ECO:0000313" key="3">
    <source>
        <dbReference type="Proteomes" id="UP001163846"/>
    </source>
</evidence>
<feature type="region of interest" description="Disordered" evidence="1">
    <location>
        <begin position="269"/>
        <end position="342"/>
    </location>
</feature>
<organism evidence="2 3">
    <name type="scientific">Lentinula raphanica</name>
    <dbReference type="NCBI Taxonomy" id="153919"/>
    <lineage>
        <taxon>Eukaryota</taxon>
        <taxon>Fungi</taxon>
        <taxon>Dikarya</taxon>
        <taxon>Basidiomycota</taxon>
        <taxon>Agaricomycotina</taxon>
        <taxon>Agaricomycetes</taxon>
        <taxon>Agaricomycetidae</taxon>
        <taxon>Agaricales</taxon>
        <taxon>Marasmiineae</taxon>
        <taxon>Omphalotaceae</taxon>
        <taxon>Lentinula</taxon>
    </lineage>
</organism>
<comment type="caution">
    <text evidence="2">The sequence shown here is derived from an EMBL/GenBank/DDBJ whole genome shotgun (WGS) entry which is preliminary data.</text>
</comment>